<evidence type="ECO:0000256" key="2">
    <source>
        <dbReference type="ARBA" id="ARBA00004370"/>
    </source>
</evidence>
<keyword evidence="11" id="KW-1185">Reference proteome</keyword>
<dbReference type="SUPFAM" id="SSF52821">
    <property type="entry name" value="Rhodanese/Cell cycle control phosphatase"/>
    <property type="match status" value="1"/>
</dbReference>
<accession>A0AAV0PHC4</accession>
<evidence type="ECO:0000256" key="4">
    <source>
        <dbReference type="ARBA" id="ARBA00022640"/>
    </source>
</evidence>
<evidence type="ECO:0000256" key="9">
    <source>
        <dbReference type="SAM" id="MobiDB-lite"/>
    </source>
</evidence>
<gene>
    <name evidence="10" type="ORF">LITE_LOCUS38353</name>
</gene>
<keyword evidence="6" id="KW-0809">Transit peptide</keyword>
<evidence type="ECO:0000256" key="6">
    <source>
        <dbReference type="ARBA" id="ARBA00022946"/>
    </source>
</evidence>
<keyword evidence="7" id="KW-1133">Transmembrane helix</keyword>
<keyword evidence="5" id="KW-0812">Transmembrane</keyword>
<dbReference type="InterPro" id="IPR036873">
    <property type="entry name" value="Rhodanese-like_dom_sf"/>
</dbReference>
<dbReference type="FunFam" id="3.40.250.10:FF:000044">
    <property type="entry name" value="Rhodanese-like domain-containing protein 4, chloroplastic"/>
    <property type="match status" value="1"/>
</dbReference>
<evidence type="ECO:0000313" key="10">
    <source>
        <dbReference type="EMBL" id="CAI0469917.1"/>
    </source>
</evidence>
<feature type="region of interest" description="Disordered" evidence="9">
    <location>
        <begin position="370"/>
        <end position="469"/>
    </location>
</feature>
<name>A0AAV0PHC4_9ROSI</name>
<evidence type="ECO:0000256" key="1">
    <source>
        <dbReference type="ARBA" id="ARBA00004229"/>
    </source>
</evidence>
<evidence type="ECO:0000256" key="5">
    <source>
        <dbReference type="ARBA" id="ARBA00022692"/>
    </source>
</evidence>
<dbReference type="Proteomes" id="UP001154282">
    <property type="component" value="Unassembled WGS sequence"/>
</dbReference>
<dbReference type="EMBL" id="CAMGYJ010000009">
    <property type="protein sequence ID" value="CAI0469917.1"/>
    <property type="molecule type" value="Genomic_DNA"/>
</dbReference>
<proteinExistence type="predicted"/>
<protein>
    <submittedName>
        <fullName evidence="10">Uncharacterized protein</fullName>
    </submittedName>
</protein>
<keyword evidence="8" id="KW-0472">Membrane</keyword>
<sequence length="469" mass="48592">MEALNAASLTPLSLLRNRRGRRQTQKHFSFLPTTIISSSSTHKSSTSSASSSTKPVPAAIHGGLMLLSSLLGTSLAKALTYEEALQQTIGGGGGGGDSGFDVNGFVDSIIGFGTDNPIVVAAGGAAALGVPLVLSQFQKSPKSFGIESAKKAYAVLGEDPTAQLLDIRAPAELRQVGTPDVKGLGKKTVSIAYKGEDKPGFLKKLSLKFKEPENTTLFVLDKFDGNSELVAELVSVNGFKAAYAIKDGAEGPKGWLSSSLPWTAPSKGLSFDLSNLTEALSGVVGEGVDASSLALGAAAAAGLGALAFTEVETLLQLLGSAAIIQFASKKLLFAEDRKETLKQVDEFLTTKVAPKELLGEIQQIGQALLPSTGNSKSLPAPVESSPEPATSTEETIQKAEATVAEPPPQVNEETIPKAEATAAEPPPVVNSAPKPEVKAESVPGLSRPLSPYPSYPDWKPPASPSPSKP</sequence>
<comment type="subcellular location">
    <subcellularLocation>
        <location evidence="2">Membrane</location>
    </subcellularLocation>
    <subcellularLocation>
        <location evidence="1">Plastid</location>
        <location evidence="1">Chloroplast</location>
    </subcellularLocation>
</comment>
<dbReference type="AlphaFoldDB" id="A0AAV0PHC4"/>
<dbReference type="PANTHER" id="PTHR47377">
    <property type="entry name" value="RHODANESE-LIKE DOMAIN-CONTAINING PROTEIN 4, CHLOROPLASTIC"/>
    <property type="match status" value="1"/>
</dbReference>
<dbReference type="Gene3D" id="3.40.250.10">
    <property type="entry name" value="Rhodanese-like domain"/>
    <property type="match status" value="1"/>
</dbReference>
<evidence type="ECO:0000256" key="3">
    <source>
        <dbReference type="ARBA" id="ARBA00022528"/>
    </source>
</evidence>
<dbReference type="PANTHER" id="PTHR47377:SF1">
    <property type="entry name" value="RHODANESE-LIKE DOMAIN-CONTAINING PROTEIN 4, CHLOROPLASTIC"/>
    <property type="match status" value="1"/>
</dbReference>
<dbReference type="InterPro" id="IPR044240">
    <property type="entry name" value="STR4-like"/>
</dbReference>
<reference evidence="10" key="1">
    <citation type="submission" date="2022-08" db="EMBL/GenBank/DDBJ databases">
        <authorList>
            <person name="Gutierrez-Valencia J."/>
        </authorList>
    </citation>
    <scope>NUCLEOTIDE SEQUENCE</scope>
</reference>
<dbReference type="GO" id="GO:0009535">
    <property type="term" value="C:chloroplast thylakoid membrane"/>
    <property type="evidence" value="ECO:0007669"/>
    <property type="project" value="UniProtKB-ARBA"/>
</dbReference>
<feature type="compositionally biased region" description="Pro residues" evidence="9">
    <location>
        <begin position="450"/>
        <end position="469"/>
    </location>
</feature>
<keyword evidence="4" id="KW-0934">Plastid</keyword>
<evidence type="ECO:0000256" key="8">
    <source>
        <dbReference type="ARBA" id="ARBA00023136"/>
    </source>
</evidence>
<comment type="caution">
    <text evidence="10">The sequence shown here is derived from an EMBL/GenBank/DDBJ whole genome shotgun (WGS) entry which is preliminary data.</text>
</comment>
<keyword evidence="3" id="KW-0150">Chloroplast</keyword>
<evidence type="ECO:0000313" key="11">
    <source>
        <dbReference type="Proteomes" id="UP001154282"/>
    </source>
</evidence>
<organism evidence="10 11">
    <name type="scientific">Linum tenue</name>
    <dbReference type="NCBI Taxonomy" id="586396"/>
    <lineage>
        <taxon>Eukaryota</taxon>
        <taxon>Viridiplantae</taxon>
        <taxon>Streptophyta</taxon>
        <taxon>Embryophyta</taxon>
        <taxon>Tracheophyta</taxon>
        <taxon>Spermatophyta</taxon>
        <taxon>Magnoliopsida</taxon>
        <taxon>eudicotyledons</taxon>
        <taxon>Gunneridae</taxon>
        <taxon>Pentapetalae</taxon>
        <taxon>rosids</taxon>
        <taxon>fabids</taxon>
        <taxon>Malpighiales</taxon>
        <taxon>Linaceae</taxon>
        <taxon>Linum</taxon>
    </lineage>
</organism>
<feature type="compositionally biased region" description="Low complexity" evidence="9">
    <location>
        <begin position="377"/>
        <end position="394"/>
    </location>
</feature>
<evidence type="ECO:0000256" key="7">
    <source>
        <dbReference type="ARBA" id="ARBA00022989"/>
    </source>
</evidence>